<reference evidence="8" key="1">
    <citation type="journal article" date="2021" name="Nat. Commun.">
        <title>Genetic determinants of endophytism in the Arabidopsis root mycobiome.</title>
        <authorList>
            <person name="Mesny F."/>
            <person name="Miyauchi S."/>
            <person name="Thiergart T."/>
            <person name="Pickel B."/>
            <person name="Atanasova L."/>
            <person name="Karlsson M."/>
            <person name="Huettel B."/>
            <person name="Barry K.W."/>
            <person name="Haridas S."/>
            <person name="Chen C."/>
            <person name="Bauer D."/>
            <person name="Andreopoulos W."/>
            <person name="Pangilinan J."/>
            <person name="LaButti K."/>
            <person name="Riley R."/>
            <person name="Lipzen A."/>
            <person name="Clum A."/>
            <person name="Drula E."/>
            <person name="Henrissat B."/>
            <person name="Kohler A."/>
            <person name="Grigoriev I.V."/>
            <person name="Martin F.M."/>
            <person name="Hacquard S."/>
        </authorList>
    </citation>
    <scope>NUCLEOTIDE SEQUENCE</scope>
    <source>
        <strain evidence="8">MPI-SDFR-AT-0120</strain>
    </source>
</reference>
<evidence type="ECO:0000313" key="9">
    <source>
        <dbReference type="Proteomes" id="UP000813461"/>
    </source>
</evidence>
<evidence type="ECO:0000256" key="6">
    <source>
        <dbReference type="SAM" id="Phobius"/>
    </source>
</evidence>
<evidence type="ECO:0000256" key="4">
    <source>
        <dbReference type="ARBA" id="ARBA00023136"/>
    </source>
</evidence>
<dbReference type="InterPro" id="IPR049326">
    <property type="entry name" value="Rhodopsin_dom_fungi"/>
</dbReference>
<sequence>MKIPPPDSEEFLNLPALAPPQGVIPNFENPPSLRQPELAVLQLILATLAVWMRLYTKQFVVRRMLPEDWWLCAAWIAFAGFHAIVFIMEDLPLGVHQWDVTIRSAIRQSKLFQISTALYCIVALPLKVAIILQIRRIVLPRTGSSDPSQRTTTRFLLRLTIDFFIFLNVAFYLALFFFQWLQCRPLRKAWDFRVPGYCTPHHLVLHIISASINTLSDLITVLLPQPVIWKLKMDRKRKIGLSAVFALGGLACIASAVRLFYSVRLNFTTDLTFVAGQMGKWVEPELTFGFLAACLPVAPAFVKHVRRGIRRLRGQPVSTDQSYTSRENGKRSYAYGGGSKGKVIGHGSARKGEITKCVETDIEFSELTRERSQEALVGGGFTTASARASARTSSEEGPVGDAIRLPESSYQMKWA</sequence>
<keyword evidence="3 6" id="KW-1133">Transmembrane helix</keyword>
<keyword evidence="4 6" id="KW-0472">Membrane</keyword>
<organism evidence="8 9">
    <name type="scientific">Paraphoma chrysanthemicola</name>
    <dbReference type="NCBI Taxonomy" id="798071"/>
    <lineage>
        <taxon>Eukaryota</taxon>
        <taxon>Fungi</taxon>
        <taxon>Dikarya</taxon>
        <taxon>Ascomycota</taxon>
        <taxon>Pezizomycotina</taxon>
        <taxon>Dothideomycetes</taxon>
        <taxon>Pleosporomycetidae</taxon>
        <taxon>Pleosporales</taxon>
        <taxon>Pleosporineae</taxon>
        <taxon>Phaeosphaeriaceae</taxon>
        <taxon>Paraphoma</taxon>
    </lineage>
</organism>
<name>A0A8K0VSJ6_9PLEO</name>
<comment type="caution">
    <text evidence="8">The sequence shown here is derived from an EMBL/GenBank/DDBJ whole genome shotgun (WGS) entry which is preliminary data.</text>
</comment>
<evidence type="ECO:0000259" key="7">
    <source>
        <dbReference type="Pfam" id="PF20684"/>
    </source>
</evidence>
<keyword evidence="9" id="KW-1185">Reference proteome</keyword>
<dbReference type="PANTHER" id="PTHR33048">
    <property type="entry name" value="PTH11-LIKE INTEGRAL MEMBRANE PROTEIN (AFU_ORTHOLOGUE AFUA_5G11245)"/>
    <property type="match status" value="1"/>
</dbReference>
<evidence type="ECO:0000256" key="2">
    <source>
        <dbReference type="ARBA" id="ARBA00022692"/>
    </source>
</evidence>
<dbReference type="AlphaFoldDB" id="A0A8K0VSJ6"/>
<feature type="transmembrane region" description="Helical" evidence="6">
    <location>
        <begin position="155"/>
        <end position="181"/>
    </location>
</feature>
<gene>
    <name evidence="8" type="ORF">FB567DRAFT_243808</name>
</gene>
<dbReference type="OrthoDB" id="4682787at2759"/>
<dbReference type="Pfam" id="PF20684">
    <property type="entry name" value="Fung_rhodopsin"/>
    <property type="match status" value="1"/>
</dbReference>
<proteinExistence type="inferred from homology"/>
<evidence type="ECO:0000256" key="5">
    <source>
        <dbReference type="ARBA" id="ARBA00038359"/>
    </source>
</evidence>
<accession>A0A8K0VSJ6</accession>
<feature type="transmembrane region" description="Helical" evidence="6">
    <location>
        <begin position="111"/>
        <end position="134"/>
    </location>
</feature>
<evidence type="ECO:0000256" key="3">
    <source>
        <dbReference type="ARBA" id="ARBA00022989"/>
    </source>
</evidence>
<feature type="transmembrane region" description="Helical" evidence="6">
    <location>
        <begin position="38"/>
        <end position="56"/>
    </location>
</feature>
<comment type="similarity">
    <text evidence="5">Belongs to the SAT4 family.</text>
</comment>
<feature type="transmembrane region" description="Helical" evidence="6">
    <location>
        <begin position="281"/>
        <end position="302"/>
    </location>
</feature>
<feature type="domain" description="Rhodopsin" evidence="7">
    <location>
        <begin position="52"/>
        <end position="300"/>
    </location>
</feature>
<feature type="transmembrane region" description="Helical" evidence="6">
    <location>
        <begin position="68"/>
        <end position="88"/>
    </location>
</feature>
<dbReference type="EMBL" id="JAGMVJ010000030">
    <property type="protein sequence ID" value="KAH7069274.1"/>
    <property type="molecule type" value="Genomic_DNA"/>
</dbReference>
<evidence type="ECO:0000313" key="8">
    <source>
        <dbReference type="EMBL" id="KAH7069274.1"/>
    </source>
</evidence>
<evidence type="ECO:0000256" key="1">
    <source>
        <dbReference type="ARBA" id="ARBA00004141"/>
    </source>
</evidence>
<dbReference type="InterPro" id="IPR052337">
    <property type="entry name" value="SAT4-like"/>
</dbReference>
<dbReference type="PANTHER" id="PTHR33048:SF47">
    <property type="entry name" value="INTEGRAL MEMBRANE PROTEIN-RELATED"/>
    <property type="match status" value="1"/>
</dbReference>
<comment type="subcellular location">
    <subcellularLocation>
        <location evidence="1">Membrane</location>
        <topology evidence="1">Multi-pass membrane protein</topology>
    </subcellularLocation>
</comment>
<dbReference type="GO" id="GO:0016020">
    <property type="term" value="C:membrane"/>
    <property type="evidence" value="ECO:0007669"/>
    <property type="project" value="UniProtKB-SubCell"/>
</dbReference>
<protein>
    <recommendedName>
        <fullName evidence="7">Rhodopsin domain-containing protein</fullName>
    </recommendedName>
</protein>
<feature type="transmembrane region" description="Helical" evidence="6">
    <location>
        <begin position="243"/>
        <end position="261"/>
    </location>
</feature>
<dbReference type="Proteomes" id="UP000813461">
    <property type="component" value="Unassembled WGS sequence"/>
</dbReference>
<feature type="transmembrane region" description="Helical" evidence="6">
    <location>
        <begin position="201"/>
        <end position="223"/>
    </location>
</feature>
<keyword evidence="2 6" id="KW-0812">Transmembrane</keyword>